<dbReference type="InterPro" id="IPR043128">
    <property type="entry name" value="Rev_trsase/Diguanyl_cyclase"/>
</dbReference>
<name>A0ABW3TV37_9BACL</name>
<keyword evidence="6" id="KW-1185">Reference proteome</keyword>
<sequence>MDYSQFPARDIAIVDMKSFYASIECVRRNLNPLTDYLAVAGNTQRNGSVILAATKKFKEMGIKTGSRLYDIPEEFRKYVVSPNMQLYIDVSVNITRLLNQYVPIDDIFVYSIDEQFIDLTSCSSLYTPYEAITDIKQAIFNSFGLPSAWGLGDNPFLAKVALDIYAKKEPSGIAEIRYSDVPNKLWTIENLADVWGIGNRTKENLARLGIKSLYEIAHYPVGKLEKRFGIIGREWFLHSWGIDTSVFNGLFIPYNSVGSNMGKLSKTKGYGRGQTLLRDYTIVEAKTILLELCEETMRQVRLHKFVGKTVSITVNYSRDVAVDGFNRSMTVQEPFNETLKMYNIALTIYQRFIENYPIRYISVRLTNLSKDTDTFQMSLFDPNGFRKKKLGFVMDAIREKHGSASLVRACSLTSAGTTVERSRLVGGHQANEHS</sequence>
<dbReference type="Pfam" id="PF11799">
    <property type="entry name" value="IMS_C"/>
    <property type="match status" value="1"/>
</dbReference>
<keyword evidence="3" id="KW-0548">Nucleotidyltransferase</keyword>
<dbReference type="InterPro" id="IPR036775">
    <property type="entry name" value="DNA_pol_Y-fam_lit_finger_sf"/>
</dbReference>
<dbReference type="InterPro" id="IPR017961">
    <property type="entry name" value="DNA_pol_Y-fam_little_finger"/>
</dbReference>
<keyword evidence="3" id="KW-0239">DNA-directed DNA polymerase</keyword>
<gene>
    <name evidence="5" type="ORF">ACFQ38_04270</name>
</gene>
<dbReference type="Gene3D" id="3.30.1490.100">
    <property type="entry name" value="DNA polymerase, Y-family, little finger domain"/>
    <property type="match status" value="1"/>
</dbReference>
<dbReference type="RefSeq" id="WP_381479860.1">
    <property type="nucleotide sequence ID" value="NZ_JBHTLT010000020.1"/>
</dbReference>
<dbReference type="InterPro" id="IPR001126">
    <property type="entry name" value="UmuC"/>
</dbReference>
<evidence type="ECO:0000313" key="5">
    <source>
        <dbReference type="EMBL" id="MFD1204343.1"/>
    </source>
</evidence>
<dbReference type="InterPro" id="IPR024728">
    <property type="entry name" value="PolY_HhH_motif"/>
</dbReference>
<evidence type="ECO:0000256" key="1">
    <source>
        <dbReference type="ARBA" id="ARBA00010945"/>
    </source>
</evidence>
<organism evidence="5 6">
    <name type="scientific">Sporosarcina contaminans</name>
    <dbReference type="NCBI Taxonomy" id="633403"/>
    <lineage>
        <taxon>Bacteria</taxon>
        <taxon>Bacillati</taxon>
        <taxon>Bacillota</taxon>
        <taxon>Bacilli</taxon>
        <taxon>Bacillales</taxon>
        <taxon>Caryophanaceae</taxon>
        <taxon>Sporosarcina</taxon>
    </lineage>
</organism>
<dbReference type="PANTHER" id="PTHR11076:SF35">
    <property type="entry name" value="DNA REPAIR PROTEIN HOMOLOG YOBH"/>
    <property type="match status" value="1"/>
</dbReference>
<dbReference type="InterPro" id="IPR043502">
    <property type="entry name" value="DNA/RNA_pol_sf"/>
</dbReference>
<dbReference type="Gene3D" id="3.30.70.270">
    <property type="match status" value="1"/>
</dbReference>
<dbReference type="Pfam" id="PF11798">
    <property type="entry name" value="IMS_HHH"/>
    <property type="match status" value="1"/>
</dbReference>
<evidence type="ECO:0000259" key="4">
    <source>
        <dbReference type="PROSITE" id="PS50173"/>
    </source>
</evidence>
<keyword evidence="3" id="KW-0808">Transferase</keyword>
<dbReference type="EMBL" id="JBHTLT010000020">
    <property type="protein sequence ID" value="MFD1204343.1"/>
    <property type="molecule type" value="Genomic_DNA"/>
</dbReference>
<evidence type="ECO:0000256" key="2">
    <source>
        <dbReference type="ARBA" id="ARBA00022457"/>
    </source>
</evidence>
<dbReference type="PROSITE" id="PS50173">
    <property type="entry name" value="UMUC"/>
    <property type="match status" value="1"/>
</dbReference>
<proteinExistence type="inferred from homology"/>
<evidence type="ECO:0000313" key="6">
    <source>
        <dbReference type="Proteomes" id="UP001597231"/>
    </source>
</evidence>
<reference evidence="6" key="1">
    <citation type="journal article" date="2019" name="Int. J. Syst. Evol. Microbiol.">
        <title>The Global Catalogue of Microorganisms (GCM) 10K type strain sequencing project: providing services to taxonomists for standard genome sequencing and annotation.</title>
        <authorList>
            <consortium name="The Broad Institute Genomics Platform"/>
            <consortium name="The Broad Institute Genome Sequencing Center for Infectious Disease"/>
            <person name="Wu L."/>
            <person name="Ma J."/>
        </authorList>
    </citation>
    <scope>NUCLEOTIDE SEQUENCE [LARGE SCALE GENOMIC DNA]</scope>
    <source>
        <strain evidence="6">CCUG 53915</strain>
    </source>
</reference>
<comment type="similarity">
    <text evidence="1">Belongs to the DNA polymerase type-Y family.</text>
</comment>
<dbReference type="InterPro" id="IPR050116">
    <property type="entry name" value="DNA_polymerase-Y"/>
</dbReference>
<keyword evidence="2" id="KW-0515">Mutator protein</keyword>
<protein>
    <submittedName>
        <fullName evidence="5">UV damage repair protein UvrX</fullName>
    </submittedName>
</protein>
<feature type="domain" description="UmuC" evidence="4">
    <location>
        <begin position="11"/>
        <end position="198"/>
    </location>
</feature>
<dbReference type="Proteomes" id="UP001597231">
    <property type="component" value="Unassembled WGS sequence"/>
</dbReference>
<dbReference type="SUPFAM" id="SSF56672">
    <property type="entry name" value="DNA/RNA polymerases"/>
    <property type="match status" value="1"/>
</dbReference>
<accession>A0ABW3TV37</accession>
<dbReference type="PANTHER" id="PTHR11076">
    <property type="entry name" value="DNA REPAIR POLYMERASE UMUC / TRANSFERASE FAMILY MEMBER"/>
    <property type="match status" value="1"/>
</dbReference>
<dbReference type="Gene3D" id="1.10.150.20">
    <property type="entry name" value="5' to 3' exonuclease, C-terminal subdomain"/>
    <property type="match status" value="1"/>
</dbReference>
<evidence type="ECO:0000256" key="3">
    <source>
        <dbReference type="ARBA" id="ARBA00022932"/>
    </source>
</evidence>
<dbReference type="Gene3D" id="3.40.1170.60">
    <property type="match status" value="1"/>
</dbReference>
<dbReference type="SUPFAM" id="SSF100879">
    <property type="entry name" value="Lesion bypass DNA polymerase (Y-family), little finger domain"/>
    <property type="match status" value="1"/>
</dbReference>
<comment type="caution">
    <text evidence="5">The sequence shown here is derived from an EMBL/GenBank/DDBJ whole genome shotgun (WGS) entry which is preliminary data.</text>
</comment>
<dbReference type="Pfam" id="PF00817">
    <property type="entry name" value="IMS"/>
    <property type="match status" value="1"/>
</dbReference>